<accession>A0A8J4AZ55</accession>
<keyword evidence="8" id="KW-0862">Zinc</keyword>
<dbReference type="GO" id="GO:0004222">
    <property type="term" value="F:metalloendopeptidase activity"/>
    <property type="evidence" value="ECO:0007669"/>
    <property type="project" value="InterPro"/>
</dbReference>
<dbReference type="Pfam" id="PF17862">
    <property type="entry name" value="AAA_lid_3"/>
    <property type="match status" value="1"/>
</dbReference>
<dbReference type="InterPro" id="IPR003593">
    <property type="entry name" value="AAA+_ATPase"/>
</dbReference>
<dbReference type="Proteomes" id="UP000747399">
    <property type="component" value="Unassembled WGS sequence"/>
</dbReference>
<dbReference type="GO" id="GO:0006508">
    <property type="term" value="P:proteolysis"/>
    <property type="evidence" value="ECO:0007669"/>
    <property type="project" value="UniProtKB-KW"/>
</dbReference>
<comment type="caution">
    <text evidence="13">The sequence shown here is derived from an EMBL/GenBank/DDBJ whole genome shotgun (WGS) entry which is preliminary data.</text>
</comment>
<protein>
    <recommendedName>
        <fullName evidence="12">AAA+ ATPase domain-containing protein</fullName>
    </recommendedName>
</protein>
<keyword evidence="7" id="KW-0378">Hydrolase</keyword>
<proteinExistence type="inferred from homology"/>
<dbReference type="FunFam" id="1.10.8.60:FF:000001">
    <property type="entry name" value="ATP-dependent zinc metalloprotease FtsH"/>
    <property type="match status" value="1"/>
</dbReference>
<evidence type="ECO:0000256" key="7">
    <source>
        <dbReference type="ARBA" id="ARBA00022801"/>
    </source>
</evidence>
<dbReference type="SMART" id="SM00382">
    <property type="entry name" value="AAA"/>
    <property type="match status" value="1"/>
</dbReference>
<keyword evidence="4" id="KW-0645">Protease</keyword>
<keyword evidence="5" id="KW-0479">Metal-binding</keyword>
<dbReference type="PANTHER" id="PTHR23076">
    <property type="entry name" value="METALLOPROTEASE M41 FTSH"/>
    <property type="match status" value="1"/>
</dbReference>
<evidence type="ECO:0000256" key="8">
    <source>
        <dbReference type="ARBA" id="ARBA00022833"/>
    </source>
</evidence>
<evidence type="ECO:0000256" key="2">
    <source>
        <dbReference type="ARBA" id="ARBA00010044"/>
    </source>
</evidence>
<dbReference type="GO" id="GO:0009507">
    <property type="term" value="C:chloroplast"/>
    <property type="evidence" value="ECO:0007669"/>
    <property type="project" value="TreeGrafter"/>
</dbReference>
<dbReference type="PANTHER" id="PTHR23076:SF97">
    <property type="entry name" value="ATP-DEPENDENT ZINC METALLOPROTEASE YME1L1"/>
    <property type="match status" value="1"/>
</dbReference>
<dbReference type="EMBL" id="BNCO01000009">
    <property type="protein sequence ID" value="GIL50795.1"/>
    <property type="molecule type" value="Genomic_DNA"/>
</dbReference>
<comment type="cofactor">
    <cofactor evidence="1">
        <name>Zn(2+)</name>
        <dbReference type="ChEBI" id="CHEBI:29105"/>
    </cofactor>
</comment>
<dbReference type="FunFam" id="3.40.50.300:FF:000352">
    <property type="entry name" value="ATP-dependent zinc metalloprotease FTSH 7, chloroplastic"/>
    <property type="match status" value="1"/>
</dbReference>
<name>A0A8J4AZ55_9CHLO</name>
<feature type="domain" description="AAA+ ATPase" evidence="12">
    <location>
        <begin position="591"/>
        <end position="731"/>
    </location>
</feature>
<reference evidence="13" key="1">
    <citation type="journal article" date="2021" name="Proc. Natl. Acad. Sci. U.S.A.">
        <title>Three genomes in the algal genus Volvox reveal the fate of a haploid sex-determining region after a transition to homothallism.</title>
        <authorList>
            <person name="Yamamoto K."/>
            <person name="Hamaji T."/>
            <person name="Kawai-Toyooka H."/>
            <person name="Matsuzaki R."/>
            <person name="Takahashi F."/>
            <person name="Nishimura Y."/>
            <person name="Kawachi M."/>
            <person name="Noguchi H."/>
            <person name="Minakuchi Y."/>
            <person name="Umen J.G."/>
            <person name="Toyoda A."/>
            <person name="Nozaki H."/>
        </authorList>
    </citation>
    <scope>NUCLEOTIDE SEQUENCE</scope>
    <source>
        <strain evidence="13">NIES-3780</strain>
    </source>
</reference>
<dbReference type="CDD" id="cd19501">
    <property type="entry name" value="RecA-like_FtsH"/>
    <property type="match status" value="1"/>
</dbReference>
<evidence type="ECO:0000256" key="9">
    <source>
        <dbReference type="ARBA" id="ARBA00022840"/>
    </source>
</evidence>
<dbReference type="AlphaFoldDB" id="A0A8J4AZ55"/>
<dbReference type="GO" id="GO:0016887">
    <property type="term" value="F:ATP hydrolysis activity"/>
    <property type="evidence" value="ECO:0007669"/>
    <property type="project" value="InterPro"/>
</dbReference>
<dbReference type="Gene3D" id="1.20.58.760">
    <property type="entry name" value="Peptidase M41"/>
    <property type="match status" value="1"/>
</dbReference>
<dbReference type="SUPFAM" id="SSF140990">
    <property type="entry name" value="FtsH protease domain-like"/>
    <property type="match status" value="1"/>
</dbReference>
<dbReference type="GO" id="GO:0005524">
    <property type="term" value="F:ATP binding"/>
    <property type="evidence" value="ECO:0007669"/>
    <property type="project" value="UniProtKB-KW"/>
</dbReference>
<keyword evidence="10" id="KW-0482">Metalloprotease</keyword>
<dbReference type="GO" id="GO:0004176">
    <property type="term" value="F:ATP-dependent peptidase activity"/>
    <property type="evidence" value="ECO:0007669"/>
    <property type="project" value="InterPro"/>
</dbReference>
<keyword evidence="9" id="KW-0067">ATP-binding</keyword>
<sequence>MNMGPLDVASSRALSRCPVRSMRRLPQSVSAHQSGVTWPPMMRRSAWPRISSNSNVGRPRWGARLAAAAAASNAPAEHYSPTPSSSRGTQPDSQKLVPQQSFRLDEDAALLANFHRIDASARSDPSAPGSVFSERFITDPRELHLVGAGLPVIDGPEWPDQYWRALQAMSAGRPVELPRPHPKFTQQDLGRIAASEAGPQFHDLVLEHVERLTDQPLDLQLLAAQQRAALQQQRLEAGQLLGRLQGPEDADPEVVAAVREATPDGVAHAFRYIPRSVLGDYRTEVEPDWRSMPQMSIVQLYNGLRQRNWTSSHYRPDAEPWRIQFFTCDYLQDGVTGWTGWRAVVTSKKGVRQWVDMPEEGELVQLEEQAPPADLTDLGYRHVFAQLYQAFEARYPPDLVAAIYSRGGRAGRELAASAAAAGGLPHDTPALRHLDVSYHSTGNPVQDRLTAWLFRPSLDGLARAIQWGLDHSGLPELRQLRDRLLPEWKPPTLRLNRNNNNLGVVYFAVCLTLGIVIPALRRSRILDIRTLEEDPGAAMEFARSKSEARKEGLTGVEFADVAGLGPILSEVVEVVEFLRDPKTFSKLGARPPKGILLEGDPGTGKTLLAKALAGEAMVPFYQMSGTEFTEGIVGLGAARVRDLFKRARATAPCVIFVDEIDALGLRRAENDSAKTNEEREQTLNQLLTEMDGFTPDTGVVFLGATNRSDLLDPALMRPGRFDRKIRMPKPDTEGRYEILKLHLRNKQLAPDVDLLQLARDLPGLVGADLANIVNEAALAAVRDKGRTVITAKDMYAGVDRFTQGEVRPALPTTHRLPILCFAAKEIGIALVASVLRQRHGRVEAVERVSIQPKGRAYSRTMFQRGTDEEYHVMTRGRMLDRIRVSLAGGYAVRLALGEETNFTAADIKRAYRMAKKFVFYYGFSDLGITTWANQPYSSDFLVGQQRARKVVSTDAMDGFADWPTISEDFRFDAPSPSDVTWHRYTDEVRRVIKSCSEDVLAILEENKEAMWAGIKALADRKELLGPELRDIFDQYSPRKLTEEEQPRLDMTIYTDGDNSKWPYGIEWLNDAYPVPYWVRKAEEEERQRAEGAREPAAAGAGPA</sequence>
<dbReference type="InterPro" id="IPR003959">
    <property type="entry name" value="ATPase_AAA_core"/>
</dbReference>
<comment type="similarity">
    <text evidence="3">In the N-terminal section; belongs to the AAA ATPase family.</text>
</comment>
<dbReference type="Pfam" id="PF00004">
    <property type="entry name" value="AAA"/>
    <property type="match status" value="1"/>
</dbReference>
<dbReference type="InterPro" id="IPR037219">
    <property type="entry name" value="Peptidase_M41-like"/>
</dbReference>
<evidence type="ECO:0000256" key="3">
    <source>
        <dbReference type="ARBA" id="ARBA00010550"/>
    </source>
</evidence>
<evidence type="ECO:0000256" key="5">
    <source>
        <dbReference type="ARBA" id="ARBA00022723"/>
    </source>
</evidence>
<feature type="compositionally biased region" description="Polar residues" evidence="11">
    <location>
        <begin position="81"/>
        <end position="97"/>
    </location>
</feature>
<evidence type="ECO:0000259" key="12">
    <source>
        <dbReference type="SMART" id="SM00382"/>
    </source>
</evidence>
<evidence type="ECO:0000256" key="6">
    <source>
        <dbReference type="ARBA" id="ARBA00022741"/>
    </source>
</evidence>
<dbReference type="InterPro" id="IPR041569">
    <property type="entry name" value="AAA_lid_3"/>
</dbReference>
<evidence type="ECO:0000313" key="14">
    <source>
        <dbReference type="Proteomes" id="UP000747399"/>
    </source>
</evidence>
<evidence type="ECO:0000313" key="13">
    <source>
        <dbReference type="EMBL" id="GIL50795.1"/>
    </source>
</evidence>
<dbReference type="Pfam" id="PF01434">
    <property type="entry name" value="Peptidase_M41"/>
    <property type="match status" value="1"/>
</dbReference>
<dbReference type="InterPro" id="IPR027417">
    <property type="entry name" value="P-loop_NTPase"/>
</dbReference>
<feature type="region of interest" description="Disordered" evidence="11">
    <location>
        <begin position="72"/>
        <end position="97"/>
    </location>
</feature>
<dbReference type="GO" id="GO:0046872">
    <property type="term" value="F:metal ion binding"/>
    <property type="evidence" value="ECO:0007669"/>
    <property type="project" value="UniProtKB-KW"/>
</dbReference>
<evidence type="ECO:0000256" key="1">
    <source>
        <dbReference type="ARBA" id="ARBA00001947"/>
    </source>
</evidence>
<dbReference type="Gene3D" id="3.40.50.300">
    <property type="entry name" value="P-loop containing nucleotide triphosphate hydrolases"/>
    <property type="match status" value="1"/>
</dbReference>
<dbReference type="GO" id="GO:0045037">
    <property type="term" value="P:protein import into chloroplast stroma"/>
    <property type="evidence" value="ECO:0007669"/>
    <property type="project" value="TreeGrafter"/>
</dbReference>
<feature type="region of interest" description="Disordered" evidence="11">
    <location>
        <begin position="1083"/>
        <end position="1103"/>
    </location>
</feature>
<evidence type="ECO:0000256" key="10">
    <source>
        <dbReference type="ARBA" id="ARBA00023049"/>
    </source>
</evidence>
<keyword evidence="14" id="KW-1185">Reference proteome</keyword>
<keyword evidence="6" id="KW-0547">Nucleotide-binding</keyword>
<feature type="compositionally biased region" description="Low complexity" evidence="11">
    <location>
        <begin position="1094"/>
        <end position="1103"/>
    </location>
</feature>
<dbReference type="Gene3D" id="1.10.8.60">
    <property type="match status" value="1"/>
</dbReference>
<dbReference type="InterPro" id="IPR000642">
    <property type="entry name" value="Peptidase_M41"/>
</dbReference>
<comment type="similarity">
    <text evidence="2">In the C-terminal section; belongs to the peptidase M41 family.</text>
</comment>
<dbReference type="SUPFAM" id="SSF52540">
    <property type="entry name" value="P-loop containing nucleoside triphosphate hydrolases"/>
    <property type="match status" value="1"/>
</dbReference>
<evidence type="ECO:0000256" key="11">
    <source>
        <dbReference type="SAM" id="MobiDB-lite"/>
    </source>
</evidence>
<organism evidence="13 14">
    <name type="scientific">Volvox africanus</name>
    <dbReference type="NCBI Taxonomy" id="51714"/>
    <lineage>
        <taxon>Eukaryota</taxon>
        <taxon>Viridiplantae</taxon>
        <taxon>Chlorophyta</taxon>
        <taxon>core chlorophytes</taxon>
        <taxon>Chlorophyceae</taxon>
        <taxon>CS clade</taxon>
        <taxon>Chlamydomonadales</taxon>
        <taxon>Volvocaceae</taxon>
        <taxon>Volvox</taxon>
    </lineage>
</organism>
<evidence type="ECO:0000256" key="4">
    <source>
        <dbReference type="ARBA" id="ARBA00022670"/>
    </source>
</evidence>
<feature type="compositionally biased region" description="Basic and acidic residues" evidence="11">
    <location>
        <begin position="1083"/>
        <end position="1093"/>
    </location>
</feature>
<gene>
    <name evidence="13" type="ORF">Vafri_6931</name>
</gene>